<protein>
    <submittedName>
        <fullName evidence="2">Uncharacterized protein</fullName>
    </submittedName>
</protein>
<proteinExistence type="predicted"/>
<accession>A0A9D4XYH5</accession>
<evidence type="ECO:0000313" key="2">
    <source>
        <dbReference type="EMBL" id="KAI5427006.1"/>
    </source>
</evidence>
<dbReference type="Proteomes" id="UP001058974">
    <property type="component" value="Chromosome 3"/>
</dbReference>
<name>A0A9D4XYH5_PEA</name>
<feature type="region of interest" description="Disordered" evidence="1">
    <location>
        <begin position="50"/>
        <end position="76"/>
    </location>
</feature>
<evidence type="ECO:0000256" key="1">
    <source>
        <dbReference type="SAM" id="MobiDB-lite"/>
    </source>
</evidence>
<evidence type="ECO:0000313" key="3">
    <source>
        <dbReference type="Proteomes" id="UP001058974"/>
    </source>
</evidence>
<comment type="caution">
    <text evidence="2">The sequence shown here is derived from an EMBL/GenBank/DDBJ whole genome shotgun (WGS) entry which is preliminary data.</text>
</comment>
<reference evidence="2 3" key="1">
    <citation type="journal article" date="2022" name="Nat. Genet.">
        <title>Improved pea reference genome and pan-genome highlight genomic features and evolutionary characteristics.</title>
        <authorList>
            <person name="Yang T."/>
            <person name="Liu R."/>
            <person name="Luo Y."/>
            <person name="Hu S."/>
            <person name="Wang D."/>
            <person name="Wang C."/>
            <person name="Pandey M.K."/>
            <person name="Ge S."/>
            <person name="Xu Q."/>
            <person name="Li N."/>
            <person name="Li G."/>
            <person name="Huang Y."/>
            <person name="Saxena R.K."/>
            <person name="Ji Y."/>
            <person name="Li M."/>
            <person name="Yan X."/>
            <person name="He Y."/>
            <person name="Liu Y."/>
            <person name="Wang X."/>
            <person name="Xiang C."/>
            <person name="Varshney R.K."/>
            <person name="Ding H."/>
            <person name="Gao S."/>
            <person name="Zong X."/>
        </authorList>
    </citation>
    <scope>NUCLEOTIDE SEQUENCE [LARGE SCALE GENOMIC DNA]</scope>
    <source>
        <strain evidence="2 3">cv. Zhongwan 6</strain>
    </source>
</reference>
<dbReference type="AlphaFoldDB" id="A0A9D4XYH5"/>
<dbReference type="EMBL" id="JAMSHJ010000003">
    <property type="protein sequence ID" value="KAI5427006.1"/>
    <property type="molecule type" value="Genomic_DNA"/>
</dbReference>
<sequence>MEVEHGGYHALLRLGFEMDISLIQVLAITQNTSNQSKSFLAAVRSTLKPFHKRKKPFPEEEPPSSAPKTERDAYKKHVDDANQTACLMLATMNLELQKQHENMAAFDMIEHLKTLYQE</sequence>
<organism evidence="2 3">
    <name type="scientific">Pisum sativum</name>
    <name type="common">Garden pea</name>
    <name type="synonym">Lathyrus oleraceus</name>
    <dbReference type="NCBI Taxonomy" id="3888"/>
    <lineage>
        <taxon>Eukaryota</taxon>
        <taxon>Viridiplantae</taxon>
        <taxon>Streptophyta</taxon>
        <taxon>Embryophyta</taxon>
        <taxon>Tracheophyta</taxon>
        <taxon>Spermatophyta</taxon>
        <taxon>Magnoliopsida</taxon>
        <taxon>eudicotyledons</taxon>
        <taxon>Gunneridae</taxon>
        <taxon>Pentapetalae</taxon>
        <taxon>rosids</taxon>
        <taxon>fabids</taxon>
        <taxon>Fabales</taxon>
        <taxon>Fabaceae</taxon>
        <taxon>Papilionoideae</taxon>
        <taxon>50 kb inversion clade</taxon>
        <taxon>NPAAA clade</taxon>
        <taxon>Hologalegina</taxon>
        <taxon>IRL clade</taxon>
        <taxon>Fabeae</taxon>
        <taxon>Lathyrus</taxon>
    </lineage>
</organism>
<dbReference type="Gramene" id="Psat03G0243500-T1">
    <property type="protein sequence ID" value="KAI5427006.1"/>
    <property type="gene ID" value="KIW84_032435"/>
</dbReference>
<keyword evidence="3" id="KW-1185">Reference proteome</keyword>
<gene>
    <name evidence="2" type="ORF">KIW84_032435</name>
</gene>